<dbReference type="EMBL" id="MGJT01000001">
    <property type="protein sequence ID" value="OGN13779.1"/>
    <property type="molecule type" value="Genomic_DNA"/>
</dbReference>
<comment type="caution">
    <text evidence="1">The sequence shown here is derived from an EMBL/GenBank/DDBJ whole genome shotgun (WGS) entry which is preliminary data.</text>
</comment>
<evidence type="ECO:0000313" key="2">
    <source>
        <dbReference type="Proteomes" id="UP000178197"/>
    </source>
</evidence>
<protein>
    <submittedName>
        <fullName evidence="1">Uncharacterized protein</fullName>
    </submittedName>
</protein>
<gene>
    <name evidence="1" type="ORF">A3C71_02190</name>
</gene>
<reference evidence="1 2" key="1">
    <citation type="journal article" date="2016" name="Nat. Commun.">
        <title>Thousands of microbial genomes shed light on interconnected biogeochemical processes in an aquifer system.</title>
        <authorList>
            <person name="Anantharaman K."/>
            <person name="Brown C.T."/>
            <person name="Hug L.A."/>
            <person name="Sharon I."/>
            <person name="Castelle C.J."/>
            <person name="Probst A.J."/>
            <person name="Thomas B.C."/>
            <person name="Singh A."/>
            <person name="Wilkins M.J."/>
            <person name="Karaoz U."/>
            <person name="Brodie E.L."/>
            <person name="Williams K.H."/>
            <person name="Hubbard S.S."/>
            <person name="Banfield J.F."/>
        </authorList>
    </citation>
    <scope>NUCLEOTIDE SEQUENCE [LARGE SCALE GENOMIC DNA]</scope>
</reference>
<sequence length="86" mass="10456">MVYKTIKQLFKKGVKMPDWKAIAKKQLRVQRAMYDPMEVAEWDREAKESAEREKTKKYLRELLKEDPEFRKEVIELLKGELNKKDR</sequence>
<dbReference type="Proteomes" id="UP000178197">
    <property type="component" value="Unassembled WGS sequence"/>
</dbReference>
<accession>A0A1F8FN84</accession>
<proteinExistence type="predicted"/>
<dbReference type="AlphaFoldDB" id="A0A1F8FN84"/>
<evidence type="ECO:0000313" key="1">
    <source>
        <dbReference type="EMBL" id="OGN13779.1"/>
    </source>
</evidence>
<name>A0A1F8FN84_9BACT</name>
<organism evidence="1 2">
    <name type="scientific">Candidatus Yanofskybacteria bacterium RIFCSPHIGHO2_02_FULL_43_15c</name>
    <dbReference type="NCBI Taxonomy" id="1802679"/>
    <lineage>
        <taxon>Bacteria</taxon>
        <taxon>Candidatus Yanofskyibacteriota</taxon>
    </lineage>
</organism>